<feature type="chain" id="PRO_5040997791" evidence="1">
    <location>
        <begin position="25"/>
        <end position="143"/>
    </location>
</feature>
<dbReference type="GO" id="GO:0004792">
    <property type="term" value="F:thiosulfate-cyanide sulfurtransferase activity"/>
    <property type="evidence" value="ECO:0007669"/>
    <property type="project" value="InterPro"/>
</dbReference>
<keyword evidence="1" id="KW-0732">Signal</keyword>
<name>A0A9Y2AJ12_9FIRM</name>
<dbReference type="SMART" id="SM00450">
    <property type="entry name" value="RHOD"/>
    <property type="match status" value="1"/>
</dbReference>
<dbReference type="SUPFAM" id="SSF52821">
    <property type="entry name" value="Rhodanese/Cell cycle control phosphatase"/>
    <property type="match status" value="1"/>
</dbReference>
<dbReference type="InterPro" id="IPR001763">
    <property type="entry name" value="Rhodanese-like_dom"/>
</dbReference>
<keyword evidence="4" id="KW-1185">Reference proteome</keyword>
<feature type="signal peptide" evidence="1">
    <location>
        <begin position="1"/>
        <end position="24"/>
    </location>
</feature>
<feature type="domain" description="Rhodanese" evidence="2">
    <location>
        <begin position="52"/>
        <end position="137"/>
    </location>
</feature>
<sequence length="143" mass="15955">MNKILLLISMIVFLALILAGCANANTQNNVNNEEGGTCVRISGDEAKKIIDENRSVIILDVRTPAEYKIKHIPGAILISNETITNKEIEGIKKSDTVLVYCRSGNRSREASEKLIAMGYKHVYDFGGIDTWQYETESDAYQEK</sequence>
<dbReference type="RefSeq" id="WP_147669477.1">
    <property type="nucleotide sequence ID" value="NZ_CP120678.1"/>
</dbReference>
<protein>
    <submittedName>
        <fullName evidence="3">Rhodanese-like domain-containing protein</fullName>
    </submittedName>
</protein>
<dbReference type="InterPro" id="IPR050229">
    <property type="entry name" value="GlpE_sulfurtransferase"/>
</dbReference>
<evidence type="ECO:0000313" key="4">
    <source>
        <dbReference type="Proteomes" id="UP001243623"/>
    </source>
</evidence>
<dbReference type="CDD" id="cd00158">
    <property type="entry name" value="RHOD"/>
    <property type="match status" value="1"/>
</dbReference>
<dbReference type="EMBL" id="CP120678">
    <property type="protein sequence ID" value="WIW70701.1"/>
    <property type="molecule type" value="Genomic_DNA"/>
</dbReference>
<organism evidence="3 4">
    <name type="scientific">Selenobaculum gibii</name>
    <dbReference type="NCBI Taxonomy" id="3054208"/>
    <lineage>
        <taxon>Bacteria</taxon>
        <taxon>Bacillati</taxon>
        <taxon>Bacillota</taxon>
        <taxon>Negativicutes</taxon>
        <taxon>Selenomonadales</taxon>
        <taxon>Selenomonadaceae</taxon>
        <taxon>Selenobaculum</taxon>
    </lineage>
</organism>
<dbReference type="KEGG" id="sgbi:P3F81_12610"/>
<dbReference type="PANTHER" id="PTHR43031:SF16">
    <property type="entry name" value="OXIDOREDUCTASE"/>
    <property type="match status" value="1"/>
</dbReference>
<dbReference type="InterPro" id="IPR001307">
    <property type="entry name" value="Thiosulphate_STrfase_CS"/>
</dbReference>
<dbReference type="PROSITE" id="PS00380">
    <property type="entry name" value="RHODANESE_1"/>
    <property type="match status" value="1"/>
</dbReference>
<accession>A0A9Y2AJ12</accession>
<dbReference type="PANTHER" id="PTHR43031">
    <property type="entry name" value="FAD-DEPENDENT OXIDOREDUCTASE"/>
    <property type="match status" value="1"/>
</dbReference>
<gene>
    <name evidence="3" type="ORF">P3F81_12610</name>
</gene>
<reference evidence="3" key="1">
    <citation type="submission" date="2023-03" db="EMBL/GenBank/DDBJ databases">
        <title>Selenobaculum gbiensis gen. nov. sp. nov., a new bacterium isolated from the gut microbiota of IBD patient.</title>
        <authorList>
            <person name="Yeo S."/>
            <person name="Park H."/>
            <person name="Huh C.S."/>
        </authorList>
    </citation>
    <scope>NUCLEOTIDE SEQUENCE</scope>
    <source>
        <strain evidence="3">ICN-92133</strain>
    </source>
</reference>
<evidence type="ECO:0000256" key="1">
    <source>
        <dbReference type="SAM" id="SignalP"/>
    </source>
</evidence>
<evidence type="ECO:0000313" key="3">
    <source>
        <dbReference type="EMBL" id="WIW70701.1"/>
    </source>
</evidence>
<dbReference type="Pfam" id="PF00581">
    <property type="entry name" value="Rhodanese"/>
    <property type="match status" value="1"/>
</dbReference>
<dbReference type="PROSITE" id="PS51257">
    <property type="entry name" value="PROKAR_LIPOPROTEIN"/>
    <property type="match status" value="1"/>
</dbReference>
<dbReference type="AlphaFoldDB" id="A0A9Y2AJ12"/>
<dbReference type="InterPro" id="IPR036873">
    <property type="entry name" value="Rhodanese-like_dom_sf"/>
</dbReference>
<proteinExistence type="predicted"/>
<evidence type="ECO:0000259" key="2">
    <source>
        <dbReference type="PROSITE" id="PS50206"/>
    </source>
</evidence>
<dbReference type="PROSITE" id="PS50206">
    <property type="entry name" value="RHODANESE_3"/>
    <property type="match status" value="1"/>
</dbReference>
<dbReference type="Gene3D" id="3.40.250.10">
    <property type="entry name" value="Rhodanese-like domain"/>
    <property type="match status" value="1"/>
</dbReference>
<dbReference type="Proteomes" id="UP001243623">
    <property type="component" value="Chromosome"/>
</dbReference>